<dbReference type="EMBL" id="RJSE01000007">
    <property type="protein sequence ID" value="RNL63129.1"/>
    <property type="molecule type" value="Genomic_DNA"/>
</dbReference>
<reference evidence="1 2" key="1">
    <citation type="submission" date="2018-11" db="EMBL/GenBank/DDBJ databases">
        <authorList>
            <person name="Li F."/>
        </authorList>
    </citation>
    <scope>NUCLEOTIDE SEQUENCE [LARGE SCALE GENOMIC DNA]</scope>
    <source>
        <strain evidence="1 2">Gsoil 097</strain>
    </source>
</reference>
<sequence>MSAPTWLTGFIDDAAIFPPGNLPLGRAVAEHREHRSAEYADLVGSFVVGDGKVPELIDVLDEQDHAEPLDVNVVVSGGAGAIAPSVRWASRAPSLRLRALEFALRDEDDLAHNARRVLTALDAVEEDLSEVQVYVELPRWTVGTHGWLSALDVLATAELRAKFRTGGVEAEMVPSVADLATGIDAVLDRELPFKCTAGLHHALGQVDATGVRQHGFLNVLVATRVCLDGGDTAAALAEERAEVLLDGIDTETLARTRRWFTSFGSCSILEPHDDLVDLGLVEAR</sequence>
<dbReference type="RefSeq" id="WP_123228421.1">
    <property type="nucleotide sequence ID" value="NZ_RJSE01000007.1"/>
</dbReference>
<comment type="caution">
    <text evidence="1">The sequence shown here is derived from an EMBL/GenBank/DDBJ whole genome shotgun (WGS) entry which is preliminary data.</text>
</comment>
<protein>
    <submittedName>
        <fullName evidence="1">Uncharacterized protein</fullName>
    </submittedName>
</protein>
<dbReference type="Proteomes" id="UP000267128">
    <property type="component" value="Unassembled WGS sequence"/>
</dbReference>
<organism evidence="1 2">
    <name type="scientific">Nocardioides marmoriginsengisoli</name>
    <dbReference type="NCBI Taxonomy" id="661483"/>
    <lineage>
        <taxon>Bacteria</taxon>
        <taxon>Bacillati</taxon>
        <taxon>Actinomycetota</taxon>
        <taxon>Actinomycetes</taxon>
        <taxon>Propionibacteriales</taxon>
        <taxon>Nocardioidaceae</taxon>
        <taxon>Nocardioides</taxon>
    </lineage>
</organism>
<accession>A0A3N0CIH4</accession>
<gene>
    <name evidence="1" type="ORF">EFK50_15580</name>
</gene>
<keyword evidence="2" id="KW-1185">Reference proteome</keyword>
<evidence type="ECO:0000313" key="1">
    <source>
        <dbReference type="EMBL" id="RNL63129.1"/>
    </source>
</evidence>
<name>A0A3N0CIH4_9ACTN</name>
<dbReference type="AlphaFoldDB" id="A0A3N0CIH4"/>
<proteinExistence type="predicted"/>
<evidence type="ECO:0000313" key="2">
    <source>
        <dbReference type="Proteomes" id="UP000267128"/>
    </source>
</evidence>
<dbReference type="OrthoDB" id="9778153at2"/>